<gene>
    <name evidence="6" type="ORF">GCM10023195_39390</name>
</gene>
<evidence type="ECO:0000256" key="3">
    <source>
        <dbReference type="ARBA" id="ARBA00022801"/>
    </source>
</evidence>
<dbReference type="SUPFAM" id="SSF56235">
    <property type="entry name" value="N-terminal nucleophile aminohydrolases (Ntn hydrolases)"/>
    <property type="match status" value="1"/>
</dbReference>
<dbReference type="InterPro" id="IPR043147">
    <property type="entry name" value="Penicillin_amidase_A-knob"/>
</dbReference>
<keyword evidence="3" id="KW-0378">Hydrolase</keyword>
<dbReference type="InterPro" id="IPR002692">
    <property type="entry name" value="S45"/>
</dbReference>
<dbReference type="Gene3D" id="2.30.120.10">
    <property type="match status" value="1"/>
</dbReference>
<dbReference type="InterPro" id="IPR029055">
    <property type="entry name" value="Ntn_hydrolases_N"/>
</dbReference>
<dbReference type="Pfam" id="PF01804">
    <property type="entry name" value="Penicil_amidase"/>
    <property type="match status" value="1"/>
</dbReference>
<keyword evidence="4" id="KW-0865">Zymogen</keyword>
<dbReference type="RefSeq" id="WP_345355871.1">
    <property type="nucleotide sequence ID" value="NZ_BAABHJ010000008.1"/>
</dbReference>
<sequence length="770" mass="82478">MRWKLVTCAVASLTALPLAVVVPAGAAPTGPYRAEIRRTAYGIPHVKAADYAGLGFGEGYAFAQDNLCVMASHLVTLAGERSRYFGPDAATDDPLVSTSNLASDVYQQAELRSGTVRRLIAQPAPLGPTREVRDIVRGYVAGYNRYLRDTGVSRLPDSTCRGAAWVRPMTELDVYRDMYQVTQIEGVEQAIDPIVDAAPPTAGKAVRTKPPVLPKADAGSNAYGLGRGATRGGTGGMVLANPHFPWAGVGRFYQVQLTIPGRLNVSGVALYGTPLVEIGHTEHLAWSHTVSTAARATFYRLTLVPGDPTSYVVDGHREAMTKRTVTVQVRGKDGRLGSVSRTLYDSRYGPVVADGWTTTNAYAIRDVNARNVRAMNTWLAMDQADSVAQLRKAQDTYQGVPFTNTIAADSTGQAYYADASVAPHVTDDQLKSCAVDGPELALDGSTSRCAWGSDPDAIEPGIFGPSRTPRLSRTDYVTNSNNSPWLTNPDAPLTGFPRIFGDTGTERSLRTRLGLDMVKQRLAGTDGLGPRGFDLASLRRTMLGDRDLSAELLRDQLVAYCRAHPTLTATDGTSVDVRSACRVLAAWDLRTDTGSKGAVLWRAFFFAAAASRLFRTPFDPAHPVTTPRDLNTADPGVGRAVADTVQRMTALKVPLDEPLGAAQRYAGIAIPGCPGAEGCFNAIYPASLPLQADGTYSDVTSGSSFIMAVSLTPAGPRASTILTYSESANPSSPHHTDQTRLFSAKRWVQDRFADAEIAADPAYRTTRVTG</sequence>
<name>A0ABP8TJE3_9ACTN</name>
<dbReference type="Gene3D" id="1.10.439.10">
    <property type="entry name" value="Penicillin Amidohydrolase, domain 1"/>
    <property type="match status" value="1"/>
</dbReference>
<accession>A0ABP8TJE3</accession>
<reference evidence="7" key="1">
    <citation type="journal article" date="2019" name="Int. J. Syst. Evol. Microbiol.">
        <title>The Global Catalogue of Microorganisms (GCM) 10K type strain sequencing project: providing services to taxonomists for standard genome sequencing and annotation.</title>
        <authorList>
            <consortium name="The Broad Institute Genomics Platform"/>
            <consortium name="The Broad Institute Genome Sequencing Center for Infectious Disease"/>
            <person name="Wu L."/>
            <person name="Ma J."/>
        </authorList>
    </citation>
    <scope>NUCLEOTIDE SEQUENCE [LARGE SCALE GENOMIC DNA]</scope>
    <source>
        <strain evidence="7">JCM 17938</strain>
    </source>
</reference>
<dbReference type="Gene3D" id="3.60.20.10">
    <property type="entry name" value="Glutamine Phosphoribosylpyrophosphate, subunit 1, domain 1"/>
    <property type="match status" value="1"/>
</dbReference>
<evidence type="ECO:0000256" key="4">
    <source>
        <dbReference type="ARBA" id="ARBA00023145"/>
    </source>
</evidence>
<evidence type="ECO:0000313" key="7">
    <source>
        <dbReference type="Proteomes" id="UP001500212"/>
    </source>
</evidence>
<dbReference type="InterPro" id="IPR023343">
    <property type="entry name" value="Penicillin_amidase_dom1"/>
</dbReference>
<evidence type="ECO:0000313" key="6">
    <source>
        <dbReference type="EMBL" id="GAA4609703.1"/>
    </source>
</evidence>
<dbReference type="PANTHER" id="PTHR34218">
    <property type="entry name" value="PEPTIDASE S45 PENICILLIN AMIDASE"/>
    <property type="match status" value="1"/>
</dbReference>
<dbReference type="Proteomes" id="UP001500212">
    <property type="component" value="Unassembled WGS sequence"/>
</dbReference>
<dbReference type="Gene3D" id="1.10.1400.10">
    <property type="match status" value="1"/>
</dbReference>
<organism evidence="6 7">
    <name type="scientific">Actinoallomurus liliacearum</name>
    <dbReference type="NCBI Taxonomy" id="1080073"/>
    <lineage>
        <taxon>Bacteria</taxon>
        <taxon>Bacillati</taxon>
        <taxon>Actinomycetota</taxon>
        <taxon>Actinomycetes</taxon>
        <taxon>Streptosporangiales</taxon>
        <taxon>Thermomonosporaceae</taxon>
        <taxon>Actinoallomurus</taxon>
    </lineage>
</organism>
<comment type="caution">
    <text evidence="6">The sequence shown here is derived from an EMBL/GenBank/DDBJ whole genome shotgun (WGS) entry which is preliminary data.</text>
</comment>
<keyword evidence="7" id="KW-1185">Reference proteome</keyword>
<keyword evidence="2 5" id="KW-0732">Signal</keyword>
<dbReference type="PANTHER" id="PTHR34218:SF3">
    <property type="entry name" value="ACYL-HOMOSERINE LACTONE ACYLASE PVDQ"/>
    <property type="match status" value="1"/>
</dbReference>
<feature type="chain" id="PRO_5046027148" evidence="5">
    <location>
        <begin position="27"/>
        <end position="770"/>
    </location>
</feature>
<evidence type="ECO:0000256" key="5">
    <source>
        <dbReference type="SAM" id="SignalP"/>
    </source>
</evidence>
<feature type="signal peptide" evidence="5">
    <location>
        <begin position="1"/>
        <end position="26"/>
    </location>
</feature>
<dbReference type="EMBL" id="BAABHJ010000008">
    <property type="protein sequence ID" value="GAA4609703.1"/>
    <property type="molecule type" value="Genomic_DNA"/>
</dbReference>
<protein>
    <submittedName>
        <fullName evidence="6">Penicillin acylase family protein</fullName>
    </submittedName>
</protein>
<proteinExistence type="inferred from homology"/>
<evidence type="ECO:0000256" key="2">
    <source>
        <dbReference type="ARBA" id="ARBA00022729"/>
    </source>
</evidence>
<comment type="similarity">
    <text evidence="1">Belongs to the peptidase S45 family.</text>
</comment>
<dbReference type="InterPro" id="IPR043146">
    <property type="entry name" value="Penicillin_amidase_N_B-knob"/>
</dbReference>
<evidence type="ECO:0000256" key="1">
    <source>
        <dbReference type="ARBA" id="ARBA00006586"/>
    </source>
</evidence>